<sequence>MQFQDTKFKELDAKDLITDKLNQIKEFETKYKPCTSSIAMYKWCTDYEYRKREWQFRQGIANYATHNAHKAFQGTDKSVL</sequence>
<organism evidence="1">
    <name type="scientific">marine sediment metagenome</name>
    <dbReference type="NCBI Taxonomy" id="412755"/>
    <lineage>
        <taxon>unclassified sequences</taxon>
        <taxon>metagenomes</taxon>
        <taxon>ecological metagenomes</taxon>
    </lineage>
</organism>
<name>X0SKS5_9ZZZZ</name>
<evidence type="ECO:0000313" key="1">
    <source>
        <dbReference type="EMBL" id="GAF81624.1"/>
    </source>
</evidence>
<comment type="caution">
    <text evidence="1">The sequence shown here is derived from an EMBL/GenBank/DDBJ whole genome shotgun (WGS) entry which is preliminary data.</text>
</comment>
<dbReference type="EMBL" id="BARS01003356">
    <property type="protein sequence ID" value="GAF81624.1"/>
    <property type="molecule type" value="Genomic_DNA"/>
</dbReference>
<dbReference type="AlphaFoldDB" id="X0SKS5"/>
<accession>X0SKS5</accession>
<reference evidence="1" key="1">
    <citation type="journal article" date="2014" name="Front. Microbiol.">
        <title>High frequency of phylogenetically diverse reductive dehalogenase-homologous genes in deep subseafloor sedimentary metagenomes.</title>
        <authorList>
            <person name="Kawai M."/>
            <person name="Futagami T."/>
            <person name="Toyoda A."/>
            <person name="Takaki Y."/>
            <person name="Nishi S."/>
            <person name="Hori S."/>
            <person name="Arai W."/>
            <person name="Tsubouchi T."/>
            <person name="Morono Y."/>
            <person name="Uchiyama I."/>
            <person name="Ito T."/>
            <person name="Fujiyama A."/>
            <person name="Inagaki F."/>
            <person name="Takami H."/>
        </authorList>
    </citation>
    <scope>NUCLEOTIDE SEQUENCE</scope>
    <source>
        <strain evidence="1">Expedition CK06-06</strain>
    </source>
</reference>
<gene>
    <name evidence="1" type="ORF">S01H1_06507</name>
</gene>
<proteinExistence type="predicted"/>
<protein>
    <submittedName>
        <fullName evidence="1">Uncharacterized protein</fullName>
    </submittedName>
</protein>